<reference evidence="3 4" key="1">
    <citation type="submission" date="2019-01" db="EMBL/GenBank/DDBJ databases">
        <title>Insights into ecological role of a new deltaproteobacterial order Candidatus Sinidesulfobacterales (Sva0485) by metagenomics and metatranscriptomics.</title>
        <authorList>
            <person name="Tan S."/>
            <person name="Liu J."/>
            <person name="Fang Y."/>
            <person name="Hedlund B."/>
            <person name="Lian Z.-H."/>
            <person name="Huang L.-Y."/>
            <person name="Li J.-T."/>
            <person name="Huang L.-N."/>
            <person name="Li W.-J."/>
            <person name="Jiang H.-C."/>
            <person name="Dong H.-L."/>
            <person name="Shu W.-S."/>
        </authorList>
    </citation>
    <scope>NUCLEOTIDE SEQUENCE [LARGE SCALE GENOMIC DNA]</scope>
    <source>
        <strain evidence="3">AP4</strain>
    </source>
</reference>
<dbReference type="GO" id="GO:0000270">
    <property type="term" value="P:peptidoglycan metabolic process"/>
    <property type="evidence" value="ECO:0007669"/>
    <property type="project" value="InterPro"/>
</dbReference>
<feature type="non-terminal residue" evidence="3">
    <location>
        <position position="547"/>
    </location>
</feature>
<protein>
    <submittedName>
        <fullName evidence="3">LysM peptidoglycan-binding domain-containing protein</fullName>
    </submittedName>
</protein>
<accession>A0A520XF40</accession>
<dbReference type="InterPro" id="IPR008258">
    <property type="entry name" value="Transglycosylase_SLT_dom_1"/>
</dbReference>
<dbReference type="AlphaFoldDB" id="A0A520XF40"/>
<comment type="caution">
    <text evidence="3">The sequence shown here is derived from an EMBL/GenBank/DDBJ whole genome shotgun (WGS) entry which is preliminary data.</text>
</comment>
<dbReference type="PROSITE" id="PS51782">
    <property type="entry name" value="LYSM"/>
    <property type="match status" value="2"/>
</dbReference>
<evidence type="ECO:0000259" key="2">
    <source>
        <dbReference type="PROSITE" id="PS51782"/>
    </source>
</evidence>
<feature type="domain" description="LysM" evidence="2">
    <location>
        <begin position="486"/>
        <end position="530"/>
    </location>
</feature>
<proteinExistence type="inferred from homology"/>
<dbReference type="Proteomes" id="UP000322454">
    <property type="component" value="Unassembled WGS sequence"/>
</dbReference>
<dbReference type="PROSITE" id="PS00922">
    <property type="entry name" value="TRANSGLYCOSYLASE"/>
    <property type="match status" value="1"/>
</dbReference>
<gene>
    <name evidence="3" type="ORF">EVJ48_03760</name>
</gene>
<evidence type="ECO:0000313" key="3">
    <source>
        <dbReference type="EMBL" id="RZV39809.1"/>
    </source>
</evidence>
<dbReference type="SMART" id="SM00257">
    <property type="entry name" value="LysM"/>
    <property type="match status" value="2"/>
</dbReference>
<name>A0A520XF40_9DELT</name>
<dbReference type="GO" id="GO:0008932">
    <property type="term" value="F:lytic endotransglycosylase activity"/>
    <property type="evidence" value="ECO:0007669"/>
    <property type="project" value="TreeGrafter"/>
</dbReference>
<dbReference type="InterPro" id="IPR018392">
    <property type="entry name" value="LysM"/>
</dbReference>
<evidence type="ECO:0000313" key="4">
    <source>
        <dbReference type="Proteomes" id="UP000322454"/>
    </source>
</evidence>
<organism evidence="3 4">
    <name type="scientific">Candidatus Acidulodesulfobacterium acidiphilum</name>
    <dbReference type="NCBI Taxonomy" id="2597224"/>
    <lineage>
        <taxon>Bacteria</taxon>
        <taxon>Deltaproteobacteria</taxon>
        <taxon>Candidatus Acidulodesulfobacterales</taxon>
        <taxon>Candidatus Acidulodesulfobacterium</taxon>
    </lineage>
</organism>
<dbReference type="InterPro" id="IPR023346">
    <property type="entry name" value="Lysozyme-like_dom_sf"/>
</dbReference>
<dbReference type="InterPro" id="IPR036779">
    <property type="entry name" value="LysM_dom_sf"/>
</dbReference>
<dbReference type="SUPFAM" id="SSF53955">
    <property type="entry name" value="Lysozyme-like"/>
    <property type="match status" value="1"/>
</dbReference>
<evidence type="ECO:0000256" key="1">
    <source>
        <dbReference type="ARBA" id="ARBA00007734"/>
    </source>
</evidence>
<dbReference type="Pfam" id="PF01476">
    <property type="entry name" value="LysM"/>
    <property type="match status" value="2"/>
</dbReference>
<dbReference type="CDD" id="cd00118">
    <property type="entry name" value="LysM"/>
    <property type="match status" value="2"/>
</dbReference>
<dbReference type="PANTHER" id="PTHR33734">
    <property type="entry name" value="LYSM DOMAIN-CONTAINING GPI-ANCHORED PROTEIN 2"/>
    <property type="match status" value="1"/>
</dbReference>
<dbReference type="PANTHER" id="PTHR33734:SF22">
    <property type="entry name" value="MEMBRANE-BOUND LYTIC MUREIN TRANSGLYCOSYLASE D"/>
    <property type="match status" value="1"/>
</dbReference>
<dbReference type="Pfam" id="PF01464">
    <property type="entry name" value="SLT"/>
    <property type="match status" value="1"/>
</dbReference>
<dbReference type="Gene3D" id="3.10.350.10">
    <property type="entry name" value="LysM domain"/>
    <property type="match status" value="2"/>
</dbReference>
<dbReference type="InterPro" id="IPR000189">
    <property type="entry name" value="Transglyc_AS"/>
</dbReference>
<dbReference type="Gene3D" id="1.10.530.10">
    <property type="match status" value="1"/>
</dbReference>
<dbReference type="GO" id="GO:0016020">
    <property type="term" value="C:membrane"/>
    <property type="evidence" value="ECO:0007669"/>
    <property type="project" value="InterPro"/>
</dbReference>
<dbReference type="EMBL" id="SHMQ01000006">
    <property type="protein sequence ID" value="RZV39809.1"/>
    <property type="molecule type" value="Genomic_DNA"/>
</dbReference>
<dbReference type="CDD" id="cd16894">
    <property type="entry name" value="MltD-like"/>
    <property type="match status" value="1"/>
</dbReference>
<dbReference type="SUPFAM" id="SSF54106">
    <property type="entry name" value="LysM domain"/>
    <property type="match status" value="2"/>
</dbReference>
<comment type="similarity">
    <text evidence="1">Belongs to the transglycosylase Slt family.</text>
</comment>
<sequence length="547" mass="61006">MENMRSIHKFKEICFSILAFLILTFFILTVPSYASKSKSNKKKYTGSFLNIRFTTSKLNKNKISGKNGAAQVVIVSSANTNNSSQDNKVFIKKIKPKKHETAKKTAVVADASIKQLNSSGGLAVSGLLAKKGDFSNYQKNMTHIFPMIINKEIIHYIHYYQTTGRDFFKYALSRSERYIPMIKKIFKKIGLPNDLAYLAMVESGFSPTAYSYAGASGMWQFIPSTGRLFGLTMNWWVDERRNPVESTYAAAKYLKDLFNKFGSWYLAAAAYNSGELTIERALSVDPGGNFWSISQNKPYLLPGQTRRYVPKIIAAAIIAKDPANFGFHNINYQKPIKFKQVKVPYSVSLYDLAKCIDVSEYELQKMNPELLRNVTPPDDPEFMLNIPASDYGKFLKNFKNLKRYTTNQPVIKYTAYSRPANNTVYTVEPGDTLMGIASKYGVPLSTIERYNGLNGYSILKVGEKITIPGINTANTNYAANTSGSNTVYTVEPGDTLMGIASKYGVSLSTIERYNGLNGYSILKVGEKITIPGRNNANTNYAANNSGS</sequence>
<feature type="domain" description="LysM" evidence="2">
    <location>
        <begin position="423"/>
        <end position="467"/>
    </location>
</feature>